<dbReference type="GO" id="GO:0005737">
    <property type="term" value="C:cytoplasm"/>
    <property type="evidence" value="ECO:0007669"/>
    <property type="project" value="TreeGrafter"/>
</dbReference>
<dbReference type="GO" id="GO:0019888">
    <property type="term" value="F:protein phosphatase regulator activity"/>
    <property type="evidence" value="ECO:0007669"/>
    <property type="project" value="TreeGrafter"/>
</dbReference>
<feature type="region of interest" description="Disordered" evidence="3">
    <location>
        <begin position="498"/>
        <end position="545"/>
    </location>
</feature>
<feature type="region of interest" description="Disordered" evidence="3">
    <location>
        <begin position="421"/>
        <end position="484"/>
    </location>
</feature>
<dbReference type="PANTHER" id="PTHR10648:SF1">
    <property type="entry name" value="SERINE_THREONINE-PROTEIN PHOSPHATASE 4 REGULATORY SUBUNIT 1"/>
    <property type="match status" value="1"/>
</dbReference>
<feature type="non-terminal residue" evidence="4">
    <location>
        <position position="1"/>
    </location>
</feature>
<feature type="region of interest" description="Disordered" evidence="3">
    <location>
        <begin position="340"/>
        <end position="376"/>
    </location>
</feature>
<dbReference type="InterPro" id="IPR016024">
    <property type="entry name" value="ARM-type_fold"/>
</dbReference>
<evidence type="ECO:0000256" key="2">
    <source>
        <dbReference type="PROSITE-ProRule" id="PRU00103"/>
    </source>
</evidence>
<dbReference type="InterPro" id="IPR021133">
    <property type="entry name" value="HEAT_type_2"/>
</dbReference>
<feature type="compositionally biased region" description="Pro residues" evidence="3">
    <location>
        <begin position="530"/>
        <end position="543"/>
    </location>
</feature>
<sequence length="879" mass="99659">DDQVRCEILEYLPHMALLLSEDSNNLQLKSLITSHLLPIVAASLSDHSTQVVKMAESALLTMLEHCLVGAEYIETRIWPVIKARMQHSPSTENTNAVLTVMSKMAPWLGCDQTERLLVPALEQLSSHPEFAVRKVCASLYGDFCAVISTIKTETVLVPSFLSLCADPEFVVRKTCAESFMSVSCTVTLHTRRTQLAPVFARLLSDSIRWVQLAAFQSLGPFITTFAEPSITMLGYNHQGELVLKHPDGFEFRLNSCKVDERYLYTRDTIFALVMDGNSGNQQQQHYPQPQHQQHCQQQYNEQDDWSTNTEDQDQQQQEQQQQQQQQQLLLLQHQQQQTKCLHQSRQQDDRNNNHDRNCNIRLTTEEKSEDKGNDIGRTETSICIDKKEDDAEIYNQFQYWRDPLPDIDGDLNCNDINTTRTSGTTTNNTTSTSTDNTNDAIWISSNNSVNNNNSQILNQRFMPSPQQKRQPSSHPAHQAPPPQRAMTSLVRRFQEMNVTKDSTASSHSQCSTTSEAASNCTITEEERQPSPTPPTPPTTPAPPLQDIVPLELIKHFVSMSEPGRDAEDLAGHCAYNLPAVALTLGPKHWDLLKPAYETLAADRQWKVRRIVASSIHELAVIVGEEVATQDLVPVFNGFIKDLDEVRIAALKHLAHFLKLLRPAGRNSFLPRLTEFLMTDYEWNWRFRQELAQQLLQVLGLFSPVDTCHHLSPVVMALLVDRVSDVRKVALQLATELVSHVSIDVTLLRSLLAELAQQFAHSSRWNRRQTFALFCSRLVSEGVLSGEMFARDVLPHLLDLSWDRVPNVRLTVARALANDVIVQPYFSDYSSPHYEVLHSVLKRLQGDKDRDVRYFASQVPVMQNPYSLSPDPQQVRSDFN</sequence>
<dbReference type="SUPFAM" id="SSF48371">
    <property type="entry name" value="ARM repeat"/>
    <property type="match status" value="1"/>
</dbReference>
<feature type="compositionally biased region" description="Low complexity" evidence="3">
    <location>
        <begin position="281"/>
        <end position="299"/>
    </location>
</feature>
<name>A0A0V0G4J0_TRIDM</name>
<dbReference type="PANTHER" id="PTHR10648">
    <property type="entry name" value="SERINE/THREONINE-PROTEIN PHOSPHATASE PP2A 65 KDA REGULATORY SUBUNIT"/>
    <property type="match status" value="1"/>
</dbReference>
<feature type="repeat" description="HEAT" evidence="2">
    <location>
        <begin position="592"/>
        <end position="630"/>
    </location>
</feature>
<evidence type="ECO:0000313" key="4">
    <source>
        <dbReference type="EMBL" id="JAP02934.1"/>
    </source>
</evidence>
<dbReference type="EMBL" id="GECL01003190">
    <property type="protein sequence ID" value="JAP02934.1"/>
    <property type="molecule type" value="Transcribed_RNA"/>
</dbReference>
<feature type="region of interest" description="Disordered" evidence="3">
    <location>
        <begin position="278"/>
        <end position="321"/>
    </location>
</feature>
<proteinExistence type="predicted"/>
<evidence type="ECO:0000256" key="3">
    <source>
        <dbReference type="SAM" id="MobiDB-lite"/>
    </source>
</evidence>
<reference evidence="4" key="1">
    <citation type="journal article" date="2018" name="J. Proteomics">
        <title>Exploring the molecular complexity of Triatoma dimidiata sialome.</title>
        <authorList>
            <person name="Santiago P.B."/>
            <person name="de Araujo C.N."/>
            <person name="Charneau S."/>
            <person name="Bastos I.M.D."/>
            <person name="Assumpcao T.C.F."/>
            <person name="Queiroz R.M.L."/>
            <person name="Praca Y.R."/>
            <person name="Cordeiro T.M."/>
            <person name="Garcia C.H.S."/>
            <person name="da Silva I.G."/>
            <person name="Raiol T."/>
            <person name="Motta F.N."/>
            <person name="de Araujo Oliveira J.V."/>
            <person name="de Sousa M.V."/>
            <person name="Ribeiro J.M.C."/>
            <person name="de Santana J.M."/>
        </authorList>
    </citation>
    <scope>NUCLEOTIDE SEQUENCE</scope>
    <source>
        <strain evidence="4">Santander</strain>
        <tissue evidence="4">Salivary glands</tissue>
    </source>
</reference>
<dbReference type="InterPro" id="IPR051023">
    <property type="entry name" value="PP2A_Regulatory_Subunit_A"/>
</dbReference>
<dbReference type="PROSITE" id="PS50077">
    <property type="entry name" value="HEAT_REPEAT"/>
    <property type="match status" value="1"/>
</dbReference>
<evidence type="ECO:0000256" key="1">
    <source>
        <dbReference type="ARBA" id="ARBA00022737"/>
    </source>
</evidence>
<organism evidence="4">
    <name type="scientific">Triatoma dimidiata</name>
    <name type="common">Kissing bug</name>
    <name type="synonym">Meccus dimidiatus</name>
    <dbReference type="NCBI Taxonomy" id="72491"/>
    <lineage>
        <taxon>Eukaryota</taxon>
        <taxon>Metazoa</taxon>
        <taxon>Ecdysozoa</taxon>
        <taxon>Arthropoda</taxon>
        <taxon>Hexapoda</taxon>
        <taxon>Insecta</taxon>
        <taxon>Pterygota</taxon>
        <taxon>Neoptera</taxon>
        <taxon>Paraneoptera</taxon>
        <taxon>Hemiptera</taxon>
        <taxon>Heteroptera</taxon>
        <taxon>Panheteroptera</taxon>
        <taxon>Cimicomorpha</taxon>
        <taxon>Reduviidae</taxon>
        <taxon>Triatominae</taxon>
        <taxon>Triatoma</taxon>
    </lineage>
</organism>
<dbReference type="InterPro" id="IPR011989">
    <property type="entry name" value="ARM-like"/>
</dbReference>
<dbReference type="AlphaFoldDB" id="A0A0V0G4J0"/>
<protein>
    <submittedName>
        <fullName evidence="4">Putative serine/threonine-protein phosphatase 4 regulatory subunit 1 isoform x1</fullName>
    </submittedName>
</protein>
<accession>A0A0V0G4J0</accession>
<feature type="compositionally biased region" description="Basic and acidic residues" evidence="3">
    <location>
        <begin position="345"/>
        <end position="376"/>
    </location>
</feature>
<keyword evidence="1" id="KW-0677">Repeat</keyword>
<feature type="compositionally biased region" description="Low complexity" evidence="3">
    <location>
        <begin position="421"/>
        <end position="454"/>
    </location>
</feature>
<dbReference type="Gene3D" id="1.25.10.10">
    <property type="entry name" value="Leucine-rich Repeat Variant"/>
    <property type="match status" value="3"/>
</dbReference>
<feature type="compositionally biased region" description="Polar residues" evidence="3">
    <location>
        <begin position="498"/>
        <end position="522"/>
    </location>
</feature>